<keyword evidence="3" id="KW-1185">Reference proteome</keyword>
<dbReference type="OrthoDB" id="1931061at2759"/>
<protein>
    <recommendedName>
        <fullName evidence="1">Replication protein A 70 kDa DNA-binding subunit B/D first OB fold domain-containing protein</fullName>
    </recommendedName>
</protein>
<dbReference type="InterPro" id="IPR012340">
    <property type="entry name" value="NA-bd_OB-fold"/>
</dbReference>
<dbReference type="InterPro" id="IPR003871">
    <property type="entry name" value="RFA1B/D_OB_1st"/>
</dbReference>
<accession>A0A9Q0EZ75</accession>
<evidence type="ECO:0000313" key="2">
    <source>
        <dbReference type="EMBL" id="KAJ4822229.1"/>
    </source>
</evidence>
<proteinExistence type="predicted"/>
<feature type="domain" description="Replication protein A 70 kDa DNA-binding subunit B/D first OB fold" evidence="1">
    <location>
        <begin position="197"/>
        <end position="300"/>
    </location>
</feature>
<dbReference type="Pfam" id="PF02721">
    <property type="entry name" value="DUF223"/>
    <property type="match status" value="1"/>
</dbReference>
<dbReference type="PANTHER" id="PTHR47165">
    <property type="entry name" value="OS03G0429900 PROTEIN"/>
    <property type="match status" value="1"/>
</dbReference>
<evidence type="ECO:0000313" key="3">
    <source>
        <dbReference type="Proteomes" id="UP001141552"/>
    </source>
</evidence>
<dbReference type="AlphaFoldDB" id="A0A9Q0EZ75"/>
<comment type="caution">
    <text evidence="2">The sequence shown here is derived from an EMBL/GenBank/DDBJ whole genome shotgun (WGS) entry which is preliminary data.</text>
</comment>
<organism evidence="2 3">
    <name type="scientific">Turnera subulata</name>
    <dbReference type="NCBI Taxonomy" id="218843"/>
    <lineage>
        <taxon>Eukaryota</taxon>
        <taxon>Viridiplantae</taxon>
        <taxon>Streptophyta</taxon>
        <taxon>Embryophyta</taxon>
        <taxon>Tracheophyta</taxon>
        <taxon>Spermatophyta</taxon>
        <taxon>Magnoliopsida</taxon>
        <taxon>eudicotyledons</taxon>
        <taxon>Gunneridae</taxon>
        <taxon>Pentapetalae</taxon>
        <taxon>rosids</taxon>
        <taxon>fabids</taxon>
        <taxon>Malpighiales</taxon>
        <taxon>Passifloraceae</taxon>
        <taxon>Turnera</taxon>
    </lineage>
</organism>
<reference evidence="2" key="1">
    <citation type="submission" date="2022-02" db="EMBL/GenBank/DDBJ databases">
        <authorList>
            <person name="Henning P.M."/>
            <person name="McCubbin A.G."/>
            <person name="Shore J.S."/>
        </authorList>
    </citation>
    <scope>NUCLEOTIDE SEQUENCE</scope>
    <source>
        <strain evidence="2">F60SS</strain>
        <tissue evidence="2">Leaves</tissue>
    </source>
</reference>
<gene>
    <name evidence="2" type="ORF">Tsubulata_019879</name>
</gene>
<dbReference type="EMBL" id="JAKUCV010007727">
    <property type="protein sequence ID" value="KAJ4822229.1"/>
    <property type="molecule type" value="Genomic_DNA"/>
</dbReference>
<dbReference type="SUPFAM" id="SSF50249">
    <property type="entry name" value="Nucleic acid-binding proteins"/>
    <property type="match status" value="1"/>
</dbReference>
<evidence type="ECO:0000259" key="1">
    <source>
        <dbReference type="Pfam" id="PF02721"/>
    </source>
</evidence>
<dbReference type="PANTHER" id="PTHR47165:SF4">
    <property type="entry name" value="OS03G0429900 PROTEIN"/>
    <property type="match status" value="1"/>
</dbReference>
<name>A0A9Q0EZ75_9ROSI</name>
<dbReference type="Proteomes" id="UP001141552">
    <property type="component" value="Unassembled WGS sequence"/>
</dbReference>
<dbReference type="Gene3D" id="2.40.50.140">
    <property type="entry name" value="Nucleic acid-binding proteins"/>
    <property type="match status" value="1"/>
</dbReference>
<reference evidence="2" key="2">
    <citation type="journal article" date="2023" name="Plants (Basel)">
        <title>Annotation of the Turnera subulata (Passifloraceae) Draft Genome Reveals the S-Locus Evolved after the Divergence of Turneroideae from Passifloroideae in a Stepwise Manner.</title>
        <authorList>
            <person name="Henning P.M."/>
            <person name="Roalson E.H."/>
            <person name="Mir W."/>
            <person name="McCubbin A.G."/>
            <person name="Shore J.S."/>
        </authorList>
    </citation>
    <scope>NUCLEOTIDE SEQUENCE</scope>
    <source>
        <strain evidence="2">F60SS</strain>
    </source>
</reference>
<sequence length="332" mass="37325">MTRATTINSFPFSFPAAATAETTTTTQASTGTTTCNTSLLFAAQRHHHSSLPSSPAAPFATHLRRSYARLRTALQLSSPSPTRPARRPTKATTSLFFLSFLLSGDTSTAPSEFFTSRCHRRRFVVLLVSPPSRDTTCCRPCLDTPASLPSSQAKIITGNRVREKVYIPRIALSVSDGKCPFKFTRRQFPILKVMEITRLSAIQPFQQVVKIQVRLCRIWKTKGQNDENEVKSIDCVMVDVQGTGIHAMMEPGIEPLFMPKLIPGTIYEIQEIVAVRNHKFNIVVSHEAMLEFRRKTKVKEIKYDWPAMPMHFFNFIKYENIVASNDGQLKGN</sequence>